<organism evidence="4 5">
    <name type="scientific">Pollutimonas thiosulfatoxidans</name>
    <dbReference type="NCBI Taxonomy" id="2028345"/>
    <lineage>
        <taxon>Bacteria</taxon>
        <taxon>Pseudomonadati</taxon>
        <taxon>Pseudomonadota</taxon>
        <taxon>Betaproteobacteria</taxon>
        <taxon>Burkholderiales</taxon>
        <taxon>Alcaligenaceae</taxon>
        <taxon>Pollutimonas</taxon>
    </lineage>
</organism>
<dbReference type="InterPro" id="IPR004682">
    <property type="entry name" value="TRAP_DctP"/>
</dbReference>
<protein>
    <submittedName>
        <fullName evidence="4">C4-dicarboxylate ABC transporter</fullName>
    </submittedName>
</protein>
<dbReference type="Proteomes" id="UP000283474">
    <property type="component" value="Chromosome"/>
</dbReference>
<evidence type="ECO:0000256" key="2">
    <source>
        <dbReference type="ARBA" id="ARBA00022448"/>
    </source>
</evidence>
<dbReference type="SUPFAM" id="SSF53850">
    <property type="entry name" value="Periplasmic binding protein-like II"/>
    <property type="match status" value="1"/>
</dbReference>
<proteinExistence type="inferred from homology"/>
<comment type="similarity">
    <text evidence="1">Belongs to the bacterial solute-binding protein 7 family.</text>
</comment>
<dbReference type="CDD" id="cd13603">
    <property type="entry name" value="PBP2_TRAP_Siap_TeaA_like"/>
    <property type="match status" value="1"/>
</dbReference>
<dbReference type="AlphaFoldDB" id="A0A410G947"/>
<dbReference type="PIRSF" id="PIRSF006470">
    <property type="entry name" value="DctB"/>
    <property type="match status" value="1"/>
</dbReference>
<evidence type="ECO:0000313" key="4">
    <source>
        <dbReference type="EMBL" id="QAA92735.1"/>
    </source>
</evidence>
<dbReference type="EMBL" id="CP022987">
    <property type="protein sequence ID" value="QAA92735.1"/>
    <property type="molecule type" value="Genomic_DNA"/>
</dbReference>
<dbReference type="GO" id="GO:0030288">
    <property type="term" value="C:outer membrane-bounded periplasmic space"/>
    <property type="evidence" value="ECO:0007669"/>
    <property type="project" value="InterPro"/>
</dbReference>
<dbReference type="InterPro" id="IPR018389">
    <property type="entry name" value="DctP_fam"/>
</dbReference>
<name>A0A410G947_9BURK</name>
<dbReference type="PROSITE" id="PS51318">
    <property type="entry name" value="TAT"/>
    <property type="match status" value="1"/>
</dbReference>
<dbReference type="Pfam" id="PF03480">
    <property type="entry name" value="DctP"/>
    <property type="match status" value="1"/>
</dbReference>
<evidence type="ECO:0000256" key="3">
    <source>
        <dbReference type="ARBA" id="ARBA00022729"/>
    </source>
</evidence>
<dbReference type="NCBIfam" id="NF037995">
    <property type="entry name" value="TRAP_S1"/>
    <property type="match status" value="1"/>
</dbReference>
<dbReference type="OrthoDB" id="9794826at2"/>
<evidence type="ECO:0000313" key="5">
    <source>
        <dbReference type="Proteomes" id="UP000283474"/>
    </source>
</evidence>
<dbReference type="KEGG" id="pus:CKA81_01915"/>
<evidence type="ECO:0000256" key="1">
    <source>
        <dbReference type="ARBA" id="ARBA00009023"/>
    </source>
</evidence>
<dbReference type="InterPro" id="IPR006311">
    <property type="entry name" value="TAT_signal"/>
</dbReference>
<keyword evidence="3" id="KW-0732">Signal</keyword>
<dbReference type="PANTHER" id="PTHR33376">
    <property type="match status" value="1"/>
</dbReference>
<dbReference type="NCBIfam" id="TIGR00787">
    <property type="entry name" value="dctP"/>
    <property type="match status" value="1"/>
</dbReference>
<gene>
    <name evidence="4" type="ORF">CKA81_01915</name>
</gene>
<dbReference type="Gene3D" id="3.40.190.170">
    <property type="entry name" value="Bacterial extracellular solute-binding protein, family 7"/>
    <property type="match status" value="1"/>
</dbReference>
<sequence>MISTATFPQSGTLRRRILGSLIALGAATSLGTPGTSQAQTELKLGHVGNPGSLFQISADEFAKRANAKLGDKYKIVVFGSSQLGGDKEMLQKLKLGTIDMVVPSTVMSSEVDMFGLFEMPYIVKDRDHMKRIEKEIFWPKIAPAAEEKGLTILAVWENGYRHITNNKNPIVKPADLHGVKLRTPKGKWRIKMFQEYGANPSPMSFSELFSALQTGVMDGQENPLTQIYSAKLQEVQKYLSLSAHVYTPAYVTVGTKRYAKLPADVRKILEDTARENQAYVYEQAAKADEELLGKLKDAGMQVNEVDKDAFIAASKAIYEEFGEEVDGAQELISRAIELGKQ</sequence>
<dbReference type="InterPro" id="IPR038404">
    <property type="entry name" value="TRAP_DctP_sf"/>
</dbReference>
<dbReference type="PANTHER" id="PTHR33376:SF7">
    <property type="entry name" value="C4-DICARBOXYLATE-BINDING PROTEIN DCTB"/>
    <property type="match status" value="1"/>
</dbReference>
<dbReference type="GO" id="GO:0055085">
    <property type="term" value="P:transmembrane transport"/>
    <property type="evidence" value="ECO:0007669"/>
    <property type="project" value="InterPro"/>
</dbReference>
<keyword evidence="2" id="KW-0813">Transport</keyword>
<accession>A0A410G947</accession>
<keyword evidence="5" id="KW-1185">Reference proteome</keyword>
<reference evidence="4 5" key="1">
    <citation type="submission" date="2017-08" db="EMBL/GenBank/DDBJ databases">
        <authorList>
            <person name="Park S.-J."/>
            <person name="Kim H."/>
        </authorList>
    </citation>
    <scope>NUCLEOTIDE SEQUENCE [LARGE SCALE GENOMIC DNA]</scope>
    <source>
        <strain evidence="5">ye3</strain>
    </source>
</reference>